<dbReference type="GO" id="GO:0004347">
    <property type="term" value="F:glucose-6-phosphate isomerase activity"/>
    <property type="evidence" value="ECO:0007669"/>
    <property type="project" value="UniProtKB-EC"/>
</dbReference>
<evidence type="ECO:0000256" key="1">
    <source>
        <dbReference type="ARBA" id="ARBA00004926"/>
    </source>
</evidence>
<comment type="similarity">
    <text evidence="2">Belongs to the archaeal-type GPI family.</text>
</comment>
<comment type="catalytic activity">
    <reaction evidence="6">
        <text>alpha-D-glucose 6-phosphate = beta-D-fructose 6-phosphate</text>
        <dbReference type="Rhea" id="RHEA:11816"/>
        <dbReference type="ChEBI" id="CHEBI:57634"/>
        <dbReference type="ChEBI" id="CHEBI:58225"/>
        <dbReference type="EC" id="5.3.1.9"/>
    </reaction>
</comment>
<dbReference type="SUPFAM" id="SSF51182">
    <property type="entry name" value="RmlC-like cupins"/>
    <property type="match status" value="1"/>
</dbReference>
<evidence type="ECO:0000313" key="8">
    <source>
        <dbReference type="EMBL" id="PIU99167.1"/>
    </source>
</evidence>
<reference evidence="9" key="1">
    <citation type="submission" date="2017-09" db="EMBL/GenBank/DDBJ databases">
        <title>Depth-based differentiation of microbial function through sediment-hosted aquifers and enrichment of novel symbionts in the deep terrestrial subsurface.</title>
        <authorList>
            <person name="Probst A.J."/>
            <person name="Ladd B."/>
            <person name="Jarett J.K."/>
            <person name="Geller-Mcgrath D.E."/>
            <person name="Sieber C.M.K."/>
            <person name="Emerson J.B."/>
            <person name="Anantharaman K."/>
            <person name="Thomas B.C."/>
            <person name="Malmstrom R."/>
            <person name="Stieglmeier M."/>
            <person name="Klingl A."/>
            <person name="Woyke T."/>
            <person name="Ryan C.M."/>
            <person name="Banfield J.F."/>
        </authorList>
    </citation>
    <scope>NUCLEOTIDE SEQUENCE [LARGE SCALE GENOMIC DNA]</scope>
</reference>
<accession>A0A2M7B7S4</accession>
<comment type="caution">
    <text evidence="8">The sequence shown here is derived from an EMBL/GenBank/DDBJ whole genome shotgun (WGS) entry which is preliminary data.</text>
</comment>
<organism evidence="8 9">
    <name type="scientific">Candidatus Wolfebacteria bacterium CG03_land_8_20_14_0_80_36_15</name>
    <dbReference type="NCBI Taxonomy" id="1975067"/>
    <lineage>
        <taxon>Bacteria</taxon>
        <taxon>Candidatus Wolfeibacteriota</taxon>
    </lineage>
</organism>
<dbReference type="GO" id="GO:0006096">
    <property type="term" value="P:glycolytic process"/>
    <property type="evidence" value="ECO:0007669"/>
    <property type="project" value="UniProtKB-UniPathway"/>
</dbReference>
<dbReference type="InterPro" id="IPR014710">
    <property type="entry name" value="RmlC-like_jellyroll"/>
</dbReference>
<feature type="domain" description="Glucose-6-phosphate isomerase prokaryote" evidence="7">
    <location>
        <begin position="26"/>
        <end position="187"/>
    </location>
</feature>
<evidence type="ECO:0000259" key="7">
    <source>
        <dbReference type="Pfam" id="PF06560"/>
    </source>
</evidence>
<dbReference type="EC" id="5.3.1.9" evidence="3"/>
<protein>
    <recommendedName>
        <fullName evidence="3">glucose-6-phosphate isomerase</fullName>
        <ecNumber evidence="3">5.3.1.9</ecNumber>
    </recommendedName>
</protein>
<keyword evidence="5" id="KW-0324">Glycolysis</keyword>
<dbReference type="Proteomes" id="UP000230131">
    <property type="component" value="Unassembled WGS sequence"/>
</dbReference>
<dbReference type="EMBL" id="PEVH01000037">
    <property type="protein sequence ID" value="PIU99167.1"/>
    <property type="molecule type" value="Genomic_DNA"/>
</dbReference>
<evidence type="ECO:0000256" key="3">
    <source>
        <dbReference type="ARBA" id="ARBA00011952"/>
    </source>
</evidence>
<dbReference type="GO" id="GO:0005737">
    <property type="term" value="C:cytoplasm"/>
    <property type="evidence" value="ECO:0007669"/>
    <property type="project" value="InterPro"/>
</dbReference>
<sequence>MKHLLIKLKHGKLVLAKELSFSFAARKIKELKPYLCKASSIKKSLENKNAYLVYRGVYFKKDKKLFKLNELRYDITLIYPFVFGEEFNKTLGHWHKTSEIYEVLSGQALFLIQGPKNSAKKVYLKTLKPKSKIIIPAFYNHLIINPAKKPLIIADLFSNKVKSDYFFLREKCGAGYYILKSGAVKNPHYKTVGKIQNKLPKTKISIKTFKKPLYSEFINNPKKFEFLTQ</sequence>
<evidence type="ECO:0000256" key="2">
    <source>
        <dbReference type="ARBA" id="ARBA00006542"/>
    </source>
</evidence>
<dbReference type="InterPro" id="IPR010551">
    <property type="entry name" value="G6P_isomerase_prok"/>
</dbReference>
<evidence type="ECO:0000256" key="5">
    <source>
        <dbReference type="ARBA" id="ARBA00023152"/>
    </source>
</evidence>
<gene>
    <name evidence="8" type="ORF">COS59_01195</name>
</gene>
<dbReference type="GO" id="GO:0006094">
    <property type="term" value="P:gluconeogenesis"/>
    <property type="evidence" value="ECO:0007669"/>
    <property type="project" value="UniProtKB-KW"/>
</dbReference>
<keyword evidence="4" id="KW-0312">Gluconeogenesis</keyword>
<evidence type="ECO:0000256" key="4">
    <source>
        <dbReference type="ARBA" id="ARBA00022432"/>
    </source>
</evidence>
<dbReference type="Pfam" id="PF06560">
    <property type="entry name" value="GPI"/>
    <property type="match status" value="1"/>
</dbReference>
<dbReference type="UniPathway" id="UPA00109">
    <property type="reaction ID" value="UER00181"/>
</dbReference>
<dbReference type="InterPro" id="IPR011051">
    <property type="entry name" value="RmlC_Cupin_sf"/>
</dbReference>
<comment type="pathway">
    <text evidence="1">Carbohydrate degradation; glycolysis; D-glyceraldehyde 3-phosphate and glycerone phosphate from D-glucose: step 2/4.</text>
</comment>
<proteinExistence type="inferred from homology"/>
<name>A0A2M7B7S4_9BACT</name>
<dbReference type="AlphaFoldDB" id="A0A2M7B7S4"/>
<evidence type="ECO:0000313" key="9">
    <source>
        <dbReference type="Proteomes" id="UP000230131"/>
    </source>
</evidence>
<dbReference type="CDD" id="cd02218">
    <property type="entry name" value="cupin_PGI"/>
    <property type="match status" value="1"/>
</dbReference>
<evidence type="ECO:0000256" key="6">
    <source>
        <dbReference type="ARBA" id="ARBA00029321"/>
    </source>
</evidence>
<dbReference type="Gene3D" id="2.60.120.10">
    <property type="entry name" value="Jelly Rolls"/>
    <property type="match status" value="1"/>
</dbReference>